<name>A0ABS2P8A0_9BACL</name>
<keyword evidence="2" id="KW-1185">Reference proteome</keyword>
<proteinExistence type="predicted"/>
<evidence type="ECO:0000313" key="1">
    <source>
        <dbReference type="EMBL" id="MBM7631643.1"/>
    </source>
</evidence>
<comment type="caution">
    <text evidence="1">The sequence shown here is derived from an EMBL/GenBank/DDBJ whole genome shotgun (WGS) entry which is preliminary data.</text>
</comment>
<reference evidence="1 2" key="1">
    <citation type="submission" date="2021-01" db="EMBL/GenBank/DDBJ databases">
        <title>Genomic Encyclopedia of Type Strains, Phase IV (KMG-IV): sequencing the most valuable type-strain genomes for metagenomic binning, comparative biology and taxonomic classification.</title>
        <authorList>
            <person name="Goeker M."/>
        </authorList>
    </citation>
    <scope>NUCLEOTIDE SEQUENCE [LARGE SCALE GENOMIC DNA]</scope>
    <source>
        <strain evidence="1 2">DSM 25540</strain>
    </source>
</reference>
<dbReference type="RefSeq" id="WP_042419410.1">
    <property type="nucleotide sequence ID" value="NZ_JAFBEC010000002.1"/>
</dbReference>
<protein>
    <submittedName>
        <fullName evidence="1">Uncharacterized protein</fullName>
    </submittedName>
</protein>
<organism evidence="1 2">
    <name type="scientific">Geomicrobium sediminis</name>
    <dbReference type="NCBI Taxonomy" id="1347788"/>
    <lineage>
        <taxon>Bacteria</taxon>
        <taxon>Bacillati</taxon>
        <taxon>Bacillota</taxon>
        <taxon>Bacilli</taxon>
        <taxon>Bacillales</taxon>
        <taxon>Geomicrobium</taxon>
    </lineage>
</organism>
<sequence>MSTIAKESVWLLESLRLNTVRKPDIECNICGKPIERHYLKLGTRRGCYYCLLKFLNHTKFDNYRMKVKNDPANPGIDTVLLMADLRFIIQKRSIASLVKDDRKKEDDHVLHDLVETYKSQ</sequence>
<gene>
    <name evidence="1" type="ORF">JOD17_000735</name>
</gene>
<dbReference type="EMBL" id="JAFBEC010000002">
    <property type="protein sequence ID" value="MBM7631643.1"/>
    <property type="molecule type" value="Genomic_DNA"/>
</dbReference>
<dbReference type="Proteomes" id="UP000741863">
    <property type="component" value="Unassembled WGS sequence"/>
</dbReference>
<evidence type="ECO:0000313" key="2">
    <source>
        <dbReference type="Proteomes" id="UP000741863"/>
    </source>
</evidence>
<accession>A0ABS2P8A0</accession>